<dbReference type="InterPro" id="IPR003795">
    <property type="entry name" value="DUF192"/>
</dbReference>
<gene>
    <name evidence="2" type="ORF">C8N31_102172</name>
</gene>
<feature type="chain" id="PRO_5015506763" description="DUF192 domain-containing protein" evidence="1">
    <location>
        <begin position="30"/>
        <end position="166"/>
    </location>
</feature>
<feature type="signal peptide" evidence="1">
    <location>
        <begin position="1"/>
        <end position="29"/>
    </location>
</feature>
<dbReference type="RefSeq" id="WP_081785712.1">
    <property type="nucleotide sequence ID" value="NZ_CP081109.1"/>
</dbReference>
<dbReference type="EMBL" id="QBKU01000002">
    <property type="protein sequence ID" value="PTX75067.1"/>
    <property type="molecule type" value="Genomic_DNA"/>
</dbReference>
<dbReference type="OrthoDB" id="9808290at2"/>
<evidence type="ECO:0000256" key="1">
    <source>
        <dbReference type="SAM" id="SignalP"/>
    </source>
</evidence>
<organism evidence="2 3">
    <name type="scientific">Sulfitobacter mediterraneus</name>
    <dbReference type="NCBI Taxonomy" id="83219"/>
    <lineage>
        <taxon>Bacteria</taxon>
        <taxon>Pseudomonadati</taxon>
        <taxon>Pseudomonadota</taxon>
        <taxon>Alphaproteobacteria</taxon>
        <taxon>Rhodobacterales</taxon>
        <taxon>Roseobacteraceae</taxon>
        <taxon>Sulfitobacter</taxon>
    </lineage>
</organism>
<dbReference type="Pfam" id="PF02643">
    <property type="entry name" value="DUF192"/>
    <property type="match status" value="1"/>
</dbReference>
<keyword evidence="1" id="KW-0732">Signal</keyword>
<accession>A0A2T6CHT8</accession>
<name>A0A2T6CHT8_9RHOB</name>
<evidence type="ECO:0000313" key="3">
    <source>
        <dbReference type="Proteomes" id="UP000244092"/>
    </source>
</evidence>
<evidence type="ECO:0000313" key="2">
    <source>
        <dbReference type="EMBL" id="PTX75067.1"/>
    </source>
</evidence>
<comment type="caution">
    <text evidence="2">The sequence shown here is derived from an EMBL/GenBank/DDBJ whole genome shotgun (WGS) entry which is preliminary data.</text>
</comment>
<protein>
    <recommendedName>
        <fullName evidence="4">DUF192 domain-containing protein</fullName>
    </recommendedName>
</protein>
<proteinExistence type="predicted"/>
<dbReference type="AlphaFoldDB" id="A0A2T6CHT8"/>
<sequence>MGSSNWGRRGWRHLGGAAALSFLPLGAVAQDICQDDTVSLRGDWGQARFNVEIADDPDEQAQGLMHREELAASAGMLFVYPAPQVAQYWMRNTLIPLDMLFADAHGVVQHIHHQAIPLDETPIFGGDQVLAVLEINGGMAKKLGITEGSALRHPAFGPHDPAWPCN</sequence>
<dbReference type="Proteomes" id="UP000244092">
    <property type="component" value="Unassembled WGS sequence"/>
</dbReference>
<evidence type="ECO:0008006" key="4">
    <source>
        <dbReference type="Google" id="ProtNLM"/>
    </source>
</evidence>
<dbReference type="PANTHER" id="PTHR37953">
    <property type="entry name" value="UPF0127 PROTEIN MJ1496"/>
    <property type="match status" value="1"/>
</dbReference>
<dbReference type="InterPro" id="IPR038695">
    <property type="entry name" value="Saro_0823-like_sf"/>
</dbReference>
<dbReference type="PANTHER" id="PTHR37953:SF1">
    <property type="entry name" value="UPF0127 PROTEIN MJ1496"/>
    <property type="match status" value="1"/>
</dbReference>
<dbReference type="Gene3D" id="2.60.120.1140">
    <property type="entry name" value="Protein of unknown function DUF192"/>
    <property type="match status" value="1"/>
</dbReference>
<reference evidence="2 3" key="1">
    <citation type="submission" date="2018-04" db="EMBL/GenBank/DDBJ databases">
        <title>Genomic Encyclopedia of Archaeal and Bacterial Type Strains, Phase II (KMG-II): from individual species to whole genera.</title>
        <authorList>
            <person name="Goeker M."/>
        </authorList>
    </citation>
    <scope>NUCLEOTIDE SEQUENCE [LARGE SCALE GENOMIC DNA]</scope>
    <source>
        <strain evidence="2 3">DSM 12244</strain>
    </source>
</reference>